<sequence length="132" mass="15144">MGLEVFLTRYIDGEETKIDSDRLQEMLREFTIEVNGKFRTLRARDSSEAEVYIGDEGDCSFNDSTGGEIDEFMIRVAREFKCALVPSYGPVMVLDEAQRRHLPERFSRDAVVIESAADLEEIMATEYDDEDE</sequence>
<comment type="caution">
    <text evidence="1">The sequence shown here is derived from an EMBL/GenBank/DDBJ whole genome shotgun (WGS) entry which is preliminary data.</text>
</comment>
<dbReference type="EMBL" id="JBICRM010000030">
    <property type="protein sequence ID" value="MFG1708706.1"/>
    <property type="molecule type" value="Genomic_DNA"/>
</dbReference>
<dbReference type="RefSeq" id="WP_393172936.1">
    <property type="nucleotide sequence ID" value="NZ_JBICRM010000030.1"/>
</dbReference>
<organism evidence="1 2">
    <name type="scientific">Nonomuraea marmarensis</name>
    <dbReference type="NCBI Taxonomy" id="3351344"/>
    <lineage>
        <taxon>Bacteria</taxon>
        <taxon>Bacillati</taxon>
        <taxon>Actinomycetota</taxon>
        <taxon>Actinomycetes</taxon>
        <taxon>Streptosporangiales</taxon>
        <taxon>Streptosporangiaceae</taxon>
        <taxon>Nonomuraea</taxon>
    </lineage>
</organism>
<protein>
    <submittedName>
        <fullName evidence="1">Uncharacterized protein</fullName>
    </submittedName>
</protein>
<dbReference type="Proteomes" id="UP001603978">
    <property type="component" value="Unassembled WGS sequence"/>
</dbReference>
<accession>A0ABW7AMX0</accession>
<evidence type="ECO:0000313" key="2">
    <source>
        <dbReference type="Proteomes" id="UP001603978"/>
    </source>
</evidence>
<evidence type="ECO:0000313" key="1">
    <source>
        <dbReference type="EMBL" id="MFG1708706.1"/>
    </source>
</evidence>
<reference evidence="1 2" key="1">
    <citation type="submission" date="2024-10" db="EMBL/GenBank/DDBJ databases">
        <authorList>
            <person name="Topkara A.R."/>
            <person name="Saygin H."/>
        </authorList>
    </citation>
    <scope>NUCLEOTIDE SEQUENCE [LARGE SCALE GENOMIC DNA]</scope>
    <source>
        <strain evidence="1 2">M3C6</strain>
    </source>
</reference>
<name>A0ABW7AMX0_9ACTN</name>
<proteinExistence type="predicted"/>
<keyword evidence="2" id="KW-1185">Reference proteome</keyword>
<gene>
    <name evidence="1" type="ORF">ACFLIM_36465</name>
</gene>